<evidence type="ECO:0000259" key="6">
    <source>
        <dbReference type="PROSITE" id="PS50850"/>
    </source>
</evidence>
<dbReference type="InterPro" id="IPR020846">
    <property type="entry name" value="MFS_dom"/>
</dbReference>
<keyword evidence="2 5" id="KW-0812">Transmembrane</keyword>
<protein>
    <submittedName>
        <fullName evidence="7">MFS transporter</fullName>
    </submittedName>
</protein>
<dbReference type="InterPro" id="IPR011701">
    <property type="entry name" value="MFS"/>
</dbReference>
<dbReference type="PROSITE" id="PS50850">
    <property type="entry name" value="MFS"/>
    <property type="match status" value="1"/>
</dbReference>
<feature type="transmembrane region" description="Helical" evidence="5">
    <location>
        <begin position="209"/>
        <end position="231"/>
    </location>
</feature>
<feature type="transmembrane region" description="Helical" evidence="5">
    <location>
        <begin position="98"/>
        <end position="115"/>
    </location>
</feature>
<dbReference type="PANTHER" id="PTHR23514:SF13">
    <property type="entry name" value="INNER MEMBRANE PROTEIN YBJJ"/>
    <property type="match status" value="1"/>
</dbReference>
<dbReference type="Proteomes" id="UP000449846">
    <property type="component" value="Unassembled WGS sequence"/>
</dbReference>
<accession>A0A844HLQ7</accession>
<dbReference type="OrthoDB" id="9810941at2"/>
<feature type="transmembrane region" description="Helical" evidence="5">
    <location>
        <begin position="75"/>
        <end position="92"/>
    </location>
</feature>
<dbReference type="GO" id="GO:0016020">
    <property type="term" value="C:membrane"/>
    <property type="evidence" value="ECO:0007669"/>
    <property type="project" value="UniProtKB-SubCell"/>
</dbReference>
<reference evidence="7 8" key="1">
    <citation type="submission" date="2019-11" db="EMBL/GenBank/DDBJ databases">
        <authorList>
            <person name="Dong K."/>
        </authorList>
    </citation>
    <scope>NUCLEOTIDE SEQUENCE [LARGE SCALE GENOMIC DNA]</scope>
    <source>
        <strain evidence="7 8">NBRC 112902</strain>
    </source>
</reference>
<dbReference type="Gene3D" id="1.20.1250.20">
    <property type="entry name" value="MFS general substrate transporter like domains"/>
    <property type="match status" value="2"/>
</dbReference>
<evidence type="ECO:0000256" key="5">
    <source>
        <dbReference type="SAM" id="Phobius"/>
    </source>
</evidence>
<evidence type="ECO:0000313" key="8">
    <source>
        <dbReference type="Proteomes" id="UP000449846"/>
    </source>
</evidence>
<feature type="transmembrane region" description="Helical" evidence="5">
    <location>
        <begin position="44"/>
        <end position="63"/>
    </location>
</feature>
<feature type="transmembrane region" description="Helical" evidence="5">
    <location>
        <begin position="135"/>
        <end position="154"/>
    </location>
</feature>
<feature type="transmembrane region" description="Helical" evidence="5">
    <location>
        <begin position="330"/>
        <end position="351"/>
    </location>
</feature>
<dbReference type="Pfam" id="PF07690">
    <property type="entry name" value="MFS_1"/>
    <property type="match status" value="1"/>
</dbReference>
<dbReference type="GO" id="GO:0022857">
    <property type="term" value="F:transmembrane transporter activity"/>
    <property type="evidence" value="ECO:0007669"/>
    <property type="project" value="InterPro"/>
</dbReference>
<evidence type="ECO:0000256" key="4">
    <source>
        <dbReference type="ARBA" id="ARBA00023136"/>
    </source>
</evidence>
<dbReference type="EMBL" id="WMIG01000005">
    <property type="protein sequence ID" value="MTH60009.1"/>
    <property type="molecule type" value="Genomic_DNA"/>
</dbReference>
<dbReference type="CDD" id="cd17393">
    <property type="entry name" value="MFS_MosC_like"/>
    <property type="match status" value="1"/>
</dbReference>
<name>A0A844HLQ7_9RHOB</name>
<evidence type="ECO:0000256" key="2">
    <source>
        <dbReference type="ARBA" id="ARBA00022692"/>
    </source>
</evidence>
<organism evidence="7 8">
    <name type="scientific">Paracoccus litorisediminis</name>
    <dbReference type="NCBI Taxonomy" id="2006130"/>
    <lineage>
        <taxon>Bacteria</taxon>
        <taxon>Pseudomonadati</taxon>
        <taxon>Pseudomonadota</taxon>
        <taxon>Alphaproteobacteria</taxon>
        <taxon>Rhodobacterales</taxon>
        <taxon>Paracoccaceae</taxon>
        <taxon>Paracoccus</taxon>
    </lineage>
</organism>
<feature type="transmembrane region" description="Helical" evidence="5">
    <location>
        <begin position="295"/>
        <end position="318"/>
    </location>
</feature>
<keyword evidence="8" id="KW-1185">Reference proteome</keyword>
<feature type="transmembrane region" description="Helical" evidence="5">
    <location>
        <begin position="272"/>
        <end position="289"/>
    </location>
</feature>
<feature type="transmembrane region" description="Helical" evidence="5">
    <location>
        <begin position="160"/>
        <end position="180"/>
    </location>
</feature>
<feature type="transmembrane region" description="Helical" evidence="5">
    <location>
        <begin position="243"/>
        <end position="260"/>
    </location>
</feature>
<comment type="caution">
    <text evidence="7">The sequence shown here is derived from an EMBL/GenBank/DDBJ whole genome shotgun (WGS) entry which is preliminary data.</text>
</comment>
<sequence>MNLTGYPTARLTLGACFLAGGFGIGTWGANLPALGRRAALDESGIGMVLLCFAAGAILAMNRTPQMISRIGAERLAVLAVGLFGLGVALVAAAAQFGVAVLIAGFCGAAFGALDVSMNSHAADLEARAKRPIMSALHAMFSGGTLAGAMVYAALARAGIGGAAILLAAGCTIVVIALVAFQRMSPTSERKAAHDHGTAAARPGPRALRLGLLAFVIFLAEGAIMDWSAIYLVRVLGTTESTGAAGYGVFAAAMLIGRLVGDRANQMLGPMRLFALGTALVTVSLAGLLLSGSIVAAFVALAMCGLGMSNIIPLIFSSAGRLGATDGGRSLSRVLTMGYAGILLGPALIGFVAEASSLEISLTMVLLGVAAMMFYGKAALS</sequence>
<keyword evidence="4 5" id="KW-0472">Membrane</keyword>
<dbReference type="PANTHER" id="PTHR23514">
    <property type="entry name" value="BYPASS OF STOP CODON PROTEIN 6"/>
    <property type="match status" value="1"/>
</dbReference>
<gene>
    <name evidence="7" type="ORF">GL300_12395</name>
</gene>
<comment type="subcellular location">
    <subcellularLocation>
        <location evidence="1">Membrane</location>
        <topology evidence="1">Multi-pass membrane protein</topology>
    </subcellularLocation>
</comment>
<dbReference type="AlphaFoldDB" id="A0A844HLQ7"/>
<keyword evidence="3 5" id="KW-1133">Transmembrane helix</keyword>
<proteinExistence type="predicted"/>
<dbReference type="InterPro" id="IPR051788">
    <property type="entry name" value="MFS_Transporter"/>
</dbReference>
<feature type="domain" description="Major facilitator superfamily (MFS) profile" evidence="6">
    <location>
        <begin position="9"/>
        <end position="380"/>
    </location>
</feature>
<dbReference type="SUPFAM" id="SSF103473">
    <property type="entry name" value="MFS general substrate transporter"/>
    <property type="match status" value="1"/>
</dbReference>
<dbReference type="InterPro" id="IPR036259">
    <property type="entry name" value="MFS_trans_sf"/>
</dbReference>
<feature type="transmembrane region" description="Helical" evidence="5">
    <location>
        <begin position="357"/>
        <end position="375"/>
    </location>
</feature>
<evidence type="ECO:0000256" key="3">
    <source>
        <dbReference type="ARBA" id="ARBA00022989"/>
    </source>
</evidence>
<evidence type="ECO:0000256" key="1">
    <source>
        <dbReference type="ARBA" id="ARBA00004141"/>
    </source>
</evidence>
<evidence type="ECO:0000313" key="7">
    <source>
        <dbReference type="EMBL" id="MTH60009.1"/>
    </source>
</evidence>